<dbReference type="InterPro" id="IPR003101">
    <property type="entry name" value="KIX_dom"/>
</dbReference>
<evidence type="ECO:0000313" key="3">
    <source>
        <dbReference type="EMBL" id="GMS78778.1"/>
    </source>
</evidence>
<feature type="non-terminal residue" evidence="3">
    <location>
        <position position="96"/>
    </location>
</feature>
<comment type="caution">
    <text evidence="3">The sequence shown here is derived from an EMBL/GenBank/DDBJ whole genome shotgun (WGS) entry which is preliminary data.</text>
</comment>
<feature type="domain" description="KIX" evidence="2">
    <location>
        <begin position="17"/>
        <end position="87"/>
    </location>
</feature>
<keyword evidence="4" id="KW-1185">Reference proteome</keyword>
<keyword evidence="1" id="KW-0539">Nucleus</keyword>
<gene>
    <name evidence="3" type="ORF">PENTCL1PPCAC_953</name>
</gene>
<dbReference type="EMBL" id="BTSX01000001">
    <property type="protein sequence ID" value="GMS78778.1"/>
    <property type="molecule type" value="Genomic_DNA"/>
</dbReference>
<evidence type="ECO:0000313" key="4">
    <source>
        <dbReference type="Proteomes" id="UP001432027"/>
    </source>
</evidence>
<organism evidence="3 4">
    <name type="scientific">Pristionchus entomophagus</name>
    <dbReference type="NCBI Taxonomy" id="358040"/>
    <lineage>
        <taxon>Eukaryota</taxon>
        <taxon>Metazoa</taxon>
        <taxon>Ecdysozoa</taxon>
        <taxon>Nematoda</taxon>
        <taxon>Chromadorea</taxon>
        <taxon>Rhabditida</taxon>
        <taxon>Rhabditina</taxon>
        <taxon>Diplogasteromorpha</taxon>
        <taxon>Diplogasteroidea</taxon>
        <taxon>Neodiplogasteridae</taxon>
        <taxon>Pristionchus</taxon>
    </lineage>
</organism>
<dbReference type="Proteomes" id="UP001432027">
    <property type="component" value="Unassembled WGS sequence"/>
</dbReference>
<dbReference type="Gene3D" id="1.10.246.20">
    <property type="entry name" value="Coactivator CBP, KIX domain"/>
    <property type="match status" value="1"/>
</dbReference>
<reference evidence="3" key="1">
    <citation type="submission" date="2023-10" db="EMBL/GenBank/DDBJ databases">
        <title>Genome assembly of Pristionchus species.</title>
        <authorList>
            <person name="Yoshida K."/>
            <person name="Sommer R.J."/>
        </authorList>
    </citation>
    <scope>NUCLEOTIDE SEQUENCE</scope>
    <source>
        <strain evidence="3">RS0144</strain>
    </source>
</reference>
<dbReference type="SUPFAM" id="SSF47040">
    <property type="entry name" value="Kix domain of CBP (creb binding protein)"/>
    <property type="match status" value="1"/>
</dbReference>
<dbReference type="GO" id="GO:0006355">
    <property type="term" value="P:regulation of DNA-templated transcription"/>
    <property type="evidence" value="ECO:0007669"/>
    <property type="project" value="InterPro"/>
</dbReference>
<proteinExistence type="predicted"/>
<name>A0AAV5SDM6_9BILA</name>
<evidence type="ECO:0000259" key="2">
    <source>
        <dbReference type="PROSITE" id="PS50952"/>
    </source>
</evidence>
<protein>
    <recommendedName>
        <fullName evidence="2">KIX domain-containing protein</fullName>
    </recommendedName>
</protein>
<sequence>ESEQSGNECIPHPDDPMINLAWHSAVEVEKRKHVVSNDSKAIFPCSNQTVIKFAKNTERTIFESAGSKSEYYSLVKDKLDRAPKQLLEKAAKRLRE</sequence>
<dbReference type="AlphaFoldDB" id="A0AAV5SDM6"/>
<dbReference type="Pfam" id="PF02172">
    <property type="entry name" value="KIX"/>
    <property type="match status" value="1"/>
</dbReference>
<evidence type="ECO:0000256" key="1">
    <source>
        <dbReference type="ARBA" id="ARBA00023242"/>
    </source>
</evidence>
<dbReference type="GO" id="GO:0003712">
    <property type="term" value="F:transcription coregulator activity"/>
    <property type="evidence" value="ECO:0007669"/>
    <property type="project" value="InterPro"/>
</dbReference>
<dbReference type="InterPro" id="IPR036529">
    <property type="entry name" value="KIX_dom_sf"/>
</dbReference>
<feature type="non-terminal residue" evidence="3">
    <location>
        <position position="1"/>
    </location>
</feature>
<accession>A0AAV5SDM6</accession>
<dbReference type="PROSITE" id="PS50952">
    <property type="entry name" value="KIX"/>
    <property type="match status" value="1"/>
</dbReference>